<feature type="transmembrane region" description="Helical" evidence="1">
    <location>
        <begin position="12"/>
        <end position="28"/>
    </location>
</feature>
<keyword evidence="3" id="KW-1185">Reference proteome</keyword>
<evidence type="ECO:0000313" key="2">
    <source>
        <dbReference type="EMBL" id="MBB1069864.1"/>
    </source>
</evidence>
<feature type="transmembrane region" description="Helical" evidence="1">
    <location>
        <begin position="34"/>
        <end position="55"/>
    </location>
</feature>
<feature type="transmembrane region" description="Helical" evidence="1">
    <location>
        <begin position="67"/>
        <end position="88"/>
    </location>
</feature>
<dbReference type="Proteomes" id="UP000518316">
    <property type="component" value="Unassembled WGS sequence"/>
</dbReference>
<dbReference type="AlphaFoldDB" id="A0A7W3TS36"/>
<keyword evidence="1" id="KW-0472">Membrane</keyword>
<evidence type="ECO:0000256" key="1">
    <source>
        <dbReference type="SAM" id="Phobius"/>
    </source>
</evidence>
<name>A0A7W3TS36_9LACO</name>
<organism evidence="2 3">
    <name type="scientific">Limosilactobacillus albertensis</name>
    <dbReference type="NCBI Taxonomy" id="2759752"/>
    <lineage>
        <taxon>Bacteria</taxon>
        <taxon>Bacillati</taxon>
        <taxon>Bacillota</taxon>
        <taxon>Bacilli</taxon>
        <taxon>Lactobacillales</taxon>
        <taxon>Lactobacillaceae</taxon>
        <taxon>Limosilactobacillus</taxon>
    </lineage>
</organism>
<proteinExistence type="predicted"/>
<gene>
    <name evidence="2" type="ORF">H5S40_06835</name>
</gene>
<dbReference type="EMBL" id="JACIVC010000061">
    <property type="protein sequence ID" value="MBB1069864.1"/>
    <property type="molecule type" value="Genomic_DNA"/>
</dbReference>
<feature type="transmembrane region" description="Helical" evidence="1">
    <location>
        <begin position="94"/>
        <end position="116"/>
    </location>
</feature>
<protein>
    <submittedName>
        <fullName evidence="2">Uncharacterized protein</fullName>
    </submittedName>
</protein>
<comment type="caution">
    <text evidence="2">The sequence shown here is derived from an EMBL/GenBank/DDBJ whole genome shotgun (WGS) entry which is preliminary data.</text>
</comment>
<sequence length="118" mass="14010">MKVNKQFYKSFNFYFYSLFIILWFKPVLEAENLFELTVCSIFLIGSIIAVLWTVFKQPGKELELNRVFYKNIDFYIYIIVTFFWIIAIPKASNIYEESICILCTAIGIFAALRILFKK</sequence>
<accession>A0A7W3TS36</accession>
<evidence type="ECO:0000313" key="3">
    <source>
        <dbReference type="Proteomes" id="UP000518316"/>
    </source>
</evidence>
<dbReference type="RefSeq" id="WP_182598397.1">
    <property type="nucleotide sequence ID" value="NZ_JACIVC010000061.1"/>
</dbReference>
<reference evidence="2 3" key="1">
    <citation type="submission" date="2020-07" db="EMBL/GenBank/DDBJ databases">
        <title>Description of Limosilactobacillus balticus sp. nov., Limosilactobacillus agrestis sp. nov., Limosilactobacillus albertensis sp. nov., Limosilactobacillus rudii sp. nov., Limosilactobacillus fastidiosus sp. nov., five novel Limosilactobacillus species isolated from the vertebrate gastrointestinal tract, and proposal of 6 subspecies of Limosilactobacillus reuteri adapted to the gastrointestinal tract of specific vertebrate hosts.</title>
        <authorList>
            <person name="Li F."/>
            <person name="Cheng C."/>
            <person name="Zheng J."/>
            <person name="Quevedo R.M."/>
            <person name="Li J."/>
            <person name="Roos S."/>
            <person name="Gaenzle M.G."/>
            <person name="Walter J."/>
        </authorList>
    </citation>
    <scope>NUCLEOTIDE SEQUENCE [LARGE SCALE GENOMIC DNA]</scope>
    <source>
        <strain evidence="2 3">RRLNB_1_1</strain>
    </source>
</reference>
<keyword evidence="1" id="KW-0812">Transmembrane</keyword>
<keyword evidence="1" id="KW-1133">Transmembrane helix</keyword>